<dbReference type="AlphaFoldDB" id="A0A0T5VKQ5"/>
<keyword evidence="1" id="KW-0597">Phosphoprotein</keyword>
<dbReference type="PANTHER" id="PTHR37299">
    <property type="entry name" value="TRANSCRIPTIONAL REGULATOR-RELATED"/>
    <property type="match status" value="1"/>
</dbReference>
<dbReference type="RefSeq" id="WP_057933917.1">
    <property type="nucleotide sequence ID" value="NZ_LMZQ01000018.1"/>
</dbReference>
<dbReference type="PROSITE" id="PS50110">
    <property type="entry name" value="RESPONSE_REGULATORY"/>
    <property type="match status" value="1"/>
</dbReference>
<accession>A0A0T5VKQ5</accession>
<dbReference type="OrthoDB" id="9787344at2"/>
<evidence type="ECO:0000313" key="5">
    <source>
        <dbReference type="Proteomes" id="UP000051950"/>
    </source>
</evidence>
<dbReference type="STRING" id="687842.ASU31_19325"/>
<dbReference type="Gene3D" id="3.40.50.2300">
    <property type="match status" value="1"/>
</dbReference>
<dbReference type="EMBL" id="LMZQ01000018">
    <property type="protein sequence ID" value="KRT14446.1"/>
    <property type="molecule type" value="Genomic_DNA"/>
</dbReference>
<gene>
    <name evidence="4" type="ORF">ASU31_19325</name>
</gene>
<protein>
    <recommendedName>
        <fullName evidence="6">Two-component system response regulator</fullName>
    </recommendedName>
</protein>
<dbReference type="SMART" id="SM00850">
    <property type="entry name" value="LytTR"/>
    <property type="match status" value="1"/>
</dbReference>
<organism evidence="4 5">
    <name type="scientific">Pedobacter ginsenosidimutans</name>
    <dbReference type="NCBI Taxonomy" id="687842"/>
    <lineage>
        <taxon>Bacteria</taxon>
        <taxon>Pseudomonadati</taxon>
        <taxon>Bacteroidota</taxon>
        <taxon>Sphingobacteriia</taxon>
        <taxon>Sphingobacteriales</taxon>
        <taxon>Sphingobacteriaceae</taxon>
        <taxon>Pedobacter</taxon>
    </lineage>
</organism>
<dbReference type="InterPro" id="IPR011006">
    <property type="entry name" value="CheY-like_superfamily"/>
</dbReference>
<keyword evidence="5" id="KW-1185">Reference proteome</keyword>
<dbReference type="InterPro" id="IPR001789">
    <property type="entry name" value="Sig_transdc_resp-reg_receiver"/>
</dbReference>
<evidence type="ECO:0008006" key="6">
    <source>
        <dbReference type="Google" id="ProtNLM"/>
    </source>
</evidence>
<evidence type="ECO:0000256" key="1">
    <source>
        <dbReference type="PROSITE-ProRule" id="PRU00169"/>
    </source>
</evidence>
<feature type="domain" description="Response regulatory" evidence="2">
    <location>
        <begin position="3"/>
        <end position="116"/>
    </location>
</feature>
<dbReference type="InterPro" id="IPR046947">
    <property type="entry name" value="LytR-like"/>
</dbReference>
<proteinExistence type="predicted"/>
<dbReference type="Pfam" id="PF04397">
    <property type="entry name" value="LytTR"/>
    <property type="match status" value="1"/>
</dbReference>
<comment type="caution">
    <text evidence="4">The sequence shown here is derived from an EMBL/GenBank/DDBJ whole genome shotgun (WGS) entry which is preliminary data.</text>
</comment>
<dbReference type="SMART" id="SM00448">
    <property type="entry name" value="REC"/>
    <property type="match status" value="1"/>
</dbReference>
<reference evidence="4 5" key="1">
    <citation type="submission" date="2015-11" db="EMBL/GenBank/DDBJ databases">
        <title>Sequence of Pedobacter ginsenosidimutans.</title>
        <authorList>
            <person name="Carson E."/>
            <person name="Keyser V."/>
            <person name="Newman J."/>
            <person name="Miller J."/>
        </authorList>
    </citation>
    <scope>NUCLEOTIDE SEQUENCE [LARGE SCALE GENOMIC DNA]</scope>
    <source>
        <strain evidence="4 5">KACC 14530</strain>
    </source>
</reference>
<evidence type="ECO:0000259" key="2">
    <source>
        <dbReference type="PROSITE" id="PS50110"/>
    </source>
</evidence>
<evidence type="ECO:0000313" key="4">
    <source>
        <dbReference type="EMBL" id="KRT14446.1"/>
    </source>
</evidence>
<dbReference type="PANTHER" id="PTHR37299:SF1">
    <property type="entry name" value="STAGE 0 SPORULATION PROTEIN A HOMOLOG"/>
    <property type="match status" value="1"/>
</dbReference>
<dbReference type="Proteomes" id="UP000051950">
    <property type="component" value="Unassembled WGS sequence"/>
</dbReference>
<dbReference type="Pfam" id="PF00072">
    <property type="entry name" value="Response_reg"/>
    <property type="match status" value="1"/>
</dbReference>
<name>A0A0T5VKQ5_9SPHI</name>
<feature type="domain" description="HTH LytTR-type" evidence="3">
    <location>
        <begin position="133"/>
        <end position="232"/>
    </location>
</feature>
<evidence type="ECO:0000259" key="3">
    <source>
        <dbReference type="PROSITE" id="PS50930"/>
    </source>
</evidence>
<dbReference type="PROSITE" id="PS50930">
    <property type="entry name" value="HTH_LYTTR"/>
    <property type="match status" value="1"/>
</dbReference>
<dbReference type="GO" id="GO:0000156">
    <property type="term" value="F:phosphorelay response regulator activity"/>
    <property type="evidence" value="ECO:0007669"/>
    <property type="project" value="InterPro"/>
</dbReference>
<dbReference type="Gene3D" id="2.40.50.1020">
    <property type="entry name" value="LytTr DNA-binding domain"/>
    <property type="match status" value="1"/>
</dbReference>
<dbReference type="SUPFAM" id="SSF52172">
    <property type="entry name" value="CheY-like"/>
    <property type="match status" value="1"/>
</dbReference>
<sequence length="241" mass="27878">MIKCIAIDDQQNSISGLEKYIADTPNMKLLASYTDPMVALNELKKIDQVDVIFMDIQMPQISGIELSKAIRSKTRKLIFTTSHEEYAFEAFEAEADAYLLKPYGYAKFALTVNRVFEEEIENTGQETYFLVKNKSEDHKAVLVHYADIIAFESFHNYIKIHTKEKIIIAYLSLKDVKEQLNLKKGFIQLHRGYIISINHILHVEGTRVTLSNHTSFTVGDLYYNDFRDFFTDKLITSKRSK</sequence>
<dbReference type="InterPro" id="IPR007492">
    <property type="entry name" value="LytTR_DNA-bd_dom"/>
</dbReference>
<dbReference type="GO" id="GO:0003677">
    <property type="term" value="F:DNA binding"/>
    <property type="evidence" value="ECO:0007669"/>
    <property type="project" value="InterPro"/>
</dbReference>
<feature type="modified residue" description="4-aspartylphosphate" evidence="1">
    <location>
        <position position="55"/>
    </location>
</feature>